<dbReference type="AlphaFoldDB" id="A0A9P9KFR4"/>
<feature type="transmembrane region" description="Helical" evidence="1">
    <location>
        <begin position="30"/>
        <end position="45"/>
    </location>
</feature>
<evidence type="ECO:0000313" key="2">
    <source>
        <dbReference type="EMBL" id="KAH7259843.1"/>
    </source>
</evidence>
<keyword evidence="1" id="KW-0812">Transmembrane</keyword>
<keyword evidence="1" id="KW-0472">Membrane</keyword>
<organism evidence="2 3">
    <name type="scientific">Fusarium solani</name>
    <name type="common">Filamentous fungus</name>
    <dbReference type="NCBI Taxonomy" id="169388"/>
    <lineage>
        <taxon>Eukaryota</taxon>
        <taxon>Fungi</taxon>
        <taxon>Dikarya</taxon>
        <taxon>Ascomycota</taxon>
        <taxon>Pezizomycotina</taxon>
        <taxon>Sordariomycetes</taxon>
        <taxon>Hypocreomycetidae</taxon>
        <taxon>Hypocreales</taxon>
        <taxon>Nectriaceae</taxon>
        <taxon>Fusarium</taxon>
        <taxon>Fusarium solani species complex</taxon>
    </lineage>
</organism>
<name>A0A9P9KFR4_FUSSL</name>
<dbReference type="Proteomes" id="UP000736672">
    <property type="component" value="Unassembled WGS sequence"/>
</dbReference>
<comment type="caution">
    <text evidence="2">The sequence shown here is derived from an EMBL/GenBank/DDBJ whole genome shotgun (WGS) entry which is preliminary data.</text>
</comment>
<feature type="transmembrane region" description="Helical" evidence="1">
    <location>
        <begin position="57"/>
        <end position="79"/>
    </location>
</feature>
<accession>A0A9P9KFR4</accession>
<reference evidence="2" key="1">
    <citation type="journal article" date="2021" name="Nat. Commun.">
        <title>Genetic determinants of endophytism in the Arabidopsis root mycobiome.</title>
        <authorList>
            <person name="Mesny F."/>
            <person name="Miyauchi S."/>
            <person name="Thiergart T."/>
            <person name="Pickel B."/>
            <person name="Atanasova L."/>
            <person name="Karlsson M."/>
            <person name="Huettel B."/>
            <person name="Barry K.W."/>
            <person name="Haridas S."/>
            <person name="Chen C."/>
            <person name="Bauer D."/>
            <person name="Andreopoulos W."/>
            <person name="Pangilinan J."/>
            <person name="LaButti K."/>
            <person name="Riley R."/>
            <person name="Lipzen A."/>
            <person name="Clum A."/>
            <person name="Drula E."/>
            <person name="Henrissat B."/>
            <person name="Kohler A."/>
            <person name="Grigoriev I.V."/>
            <person name="Martin F.M."/>
            <person name="Hacquard S."/>
        </authorList>
    </citation>
    <scope>NUCLEOTIDE SEQUENCE</scope>
    <source>
        <strain evidence="2">FSSC 5 MPI-SDFR-AT-0091</strain>
    </source>
</reference>
<evidence type="ECO:0000256" key="1">
    <source>
        <dbReference type="SAM" id="Phobius"/>
    </source>
</evidence>
<proteinExistence type="predicted"/>
<sequence>MALKPYVKHDHSPANVSHVMQYIALQRNRFIAFLSSLVCFGQTVADSGRSFISGSKVIFFLFNVFVFDTNWIRACFLILDDVKTAVAKSTVVIMESPILAKP</sequence>
<protein>
    <submittedName>
        <fullName evidence="2">Uncharacterized protein</fullName>
    </submittedName>
</protein>
<keyword evidence="1" id="KW-1133">Transmembrane helix</keyword>
<gene>
    <name evidence="2" type="ORF">B0J15DRAFT_491279</name>
</gene>
<dbReference type="EMBL" id="JAGTJS010000008">
    <property type="protein sequence ID" value="KAH7259843.1"/>
    <property type="molecule type" value="Genomic_DNA"/>
</dbReference>
<evidence type="ECO:0000313" key="3">
    <source>
        <dbReference type="Proteomes" id="UP000736672"/>
    </source>
</evidence>
<keyword evidence="3" id="KW-1185">Reference proteome</keyword>